<keyword evidence="7" id="KW-0560">Oxidoreductase</keyword>
<evidence type="ECO:0000313" key="11">
    <source>
        <dbReference type="EMBL" id="ESE40641.1"/>
    </source>
</evidence>
<keyword evidence="5" id="KW-0479">Metal-binding</keyword>
<reference evidence="11 12" key="1">
    <citation type="journal article" date="2013" name="Genome Announc.">
        <title>Draft Genome Sequence of Shewanella decolorationis S12, a Dye-Degrading Bacterium Isolated from a Wastewater Treatment Plant.</title>
        <authorList>
            <person name="Xu M."/>
            <person name="Fang Y."/>
            <person name="Liu J."/>
            <person name="Chen X."/>
            <person name="Sun G."/>
            <person name="Guo J."/>
            <person name="Hua Z."/>
            <person name="Tu Q."/>
            <person name="Wu L."/>
            <person name="Zhou J."/>
            <person name="Liu X."/>
        </authorList>
    </citation>
    <scope>NUCLEOTIDE SEQUENCE [LARGE SCALE GENOMIC DNA]</scope>
    <source>
        <strain evidence="11 12">S12</strain>
    </source>
</reference>
<keyword evidence="3" id="KW-0004">4Fe-4S</keyword>
<dbReference type="SUPFAM" id="SSF50692">
    <property type="entry name" value="ADC-like"/>
    <property type="match status" value="1"/>
</dbReference>
<dbReference type="PROSITE" id="PS00490">
    <property type="entry name" value="MOLYBDOPTERIN_PROK_2"/>
    <property type="match status" value="1"/>
</dbReference>
<dbReference type="PROSITE" id="PS00932">
    <property type="entry name" value="MOLYBDOPTERIN_PROK_3"/>
    <property type="match status" value="1"/>
</dbReference>
<comment type="caution">
    <text evidence="11">The sequence shown here is derived from an EMBL/GenBank/DDBJ whole genome shotgun (WGS) entry which is preliminary data.</text>
</comment>
<dbReference type="Pfam" id="PF04879">
    <property type="entry name" value="Molybdop_Fe4S4"/>
    <property type="match status" value="1"/>
</dbReference>
<dbReference type="CDD" id="cd02778">
    <property type="entry name" value="MopB_CT_Thiosulfate-R-like"/>
    <property type="match status" value="1"/>
</dbReference>
<dbReference type="SUPFAM" id="SSF53706">
    <property type="entry name" value="Formate dehydrogenase/DMSO reductase, domains 1-3"/>
    <property type="match status" value="1"/>
</dbReference>
<proteinExistence type="inferred from homology"/>
<protein>
    <submittedName>
        <fullName evidence="11">Molybdopterin oxidoreductase</fullName>
    </submittedName>
</protein>
<dbReference type="Pfam" id="PF01568">
    <property type="entry name" value="Molydop_binding"/>
    <property type="match status" value="1"/>
</dbReference>
<feature type="domain" description="4Fe-4S Mo/W bis-MGD-type" evidence="10">
    <location>
        <begin position="49"/>
        <end position="105"/>
    </location>
</feature>
<evidence type="ECO:0000256" key="2">
    <source>
        <dbReference type="ARBA" id="ARBA00010312"/>
    </source>
</evidence>
<dbReference type="Pfam" id="PF00384">
    <property type="entry name" value="Molybdopterin"/>
    <property type="match status" value="1"/>
</dbReference>
<dbReference type="PROSITE" id="PS51669">
    <property type="entry name" value="4FE4S_MOW_BIS_MGD"/>
    <property type="match status" value="1"/>
</dbReference>
<dbReference type="Pfam" id="PF10518">
    <property type="entry name" value="TAT_signal"/>
    <property type="match status" value="1"/>
</dbReference>
<name>A0ABN0PKQ9_9GAMM</name>
<keyword evidence="8" id="KW-0408">Iron</keyword>
<evidence type="ECO:0000256" key="7">
    <source>
        <dbReference type="ARBA" id="ARBA00023002"/>
    </source>
</evidence>
<evidence type="ECO:0000313" key="12">
    <source>
        <dbReference type="Proteomes" id="UP000017548"/>
    </source>
</evidence>
<dbReference type="InterPro" id="IPR006656">
    <property type="entry name" value="Mopterin_OxRdtase"/>
</dbReference>
<sequence>MSVMEVTMIELNRRTFLKGAGASGATCALASLLPGSLAALESKQLKGMGKEIASICEMCSTRCPISARVIEGKNVFISGNKAAKSFGGKVCARGGAGHSLLYDPQRIVKPLKRVGERGEGKWAEISWDEAYQLIADNLNKIKQAYGPEAVAFSSKSGSQEKHLFHLATAFGSPNTFTHASTCPGGYEIAAKAMFGTKVKRDLSNSKYIINFGHNLYEGINMSETRGMMAAQMDKGAKLVVFEPRFSVVADKADEWYAIRPGTDVAVALALCHVLIEENLYDKAFIERYVEGFDAFAAEVKAYTPEWAETVSDVPAKDIRRIAREYAAKAPHAVVDFGHRATFTTEEFEMRRALYAANILIGNIERKGGIYLGQKPSDYNKLAGEDVSPVLGKPGVKDMPKPAAKRIDQVEEQYAMMWSAGGIYQTILDATLSAVPYQLHGWVMSRTNPMQTMTDRARVVEALKKLDFVAVCDVYISETAAYADVILPESTYLERDEEIADKSGKNPAYYVRQRVVETLGDTRPSWQIFKDIGHKLGLSEFYPWDNMETLQLLQVNRDTDLLRRIKDEGFVSFGKPIMLREPKMVAEFTKAYANAKPVDEDGTYGSLLSFKTPSGKIELTSAKVEAMAPGRGVIKFREVQLKKPNELYFIQGKVAVHTNGATHNVPMLANLMSDNAVWVHPDTASKLGISNGDPIRLTSSVGTEEGHALVTPGIRPDTVFAYMGFGSKNKELVRATGKGIHCGNLLPHVTAPVCGMTVHTTGVTLAKR</sequence>
<dbReference type="NCBIfam" id="TIGR01409">
    <property type="entry name" value="TAT_signal_seq"/>
    <property type="match status" value="1"/>
</dbReference>
<dbReference type="PANTHER" id="PTHR43742">
    <property type="entry name" value="TRIMETHYLAMINE-N-OXIDE REDUCTASE"/>
    <property type="match status" value="1"/>
</dbReference>
<dbReference type="InterPro" id="IPR006655">
    <property type="entry name" value="Mopterin_OxRdtase_prok_CS"/>
</dbReference>
<keyword evidence="6" id="KW-0732">Signal</keyword>
<dbReference type="NCBIfam" id="NF012032">
    <property type="entry name" value="PRK15488.1"/>
    <property type="match status" value="1"/>
</dbReference>
<evidence type="ECO:0000259" key="10">
    <source>
        <dbReference type="PROSITE" id="PS51669"/>
    </source>
</evidence>
<evidence type="ECO:0000256" key="8">
    <source>
        <dbReference type="ARBA" id="ARBA00023004"/>
    </source>
</evidence>
<dbReference type="PANTHER" id="PTHR43742:SF9">
    <property type="entry name" value="TETRATHIONATE REDUCTASE SUBUNIT A"/>
    <property type="match status" value="1"/>
</dbReference>
<accession>A0ABN0PKQ9</accession>
<organism evidence="11 12">
    <name type="scientific">Shewanella decolorationis S12</name>
    <dbReference type="NCBI Taxonomy" id="1353536"/>
    <lineage>
        <taxon>Bacteria</taxon>
        <taxon>Pseudomonadati</taxon>
        <taxon>Pseudomonadota</taxon>
        <taxon>Gammaproteobacteria</taxon>
        <taxon>Alteromonadales</taxon>
        <taxon>Shewanellaceae</taxon>
        <taxon>Shewanella</taxon>
    </lineage>
</organism>
<dbReference type="InterPro" id="IPR006963">
    <property type="entry name" value="Mopterin_OxRdtase_4Fe-4S_dom"/>
</dbReference>
<evidence type="ECO:0000256" key="1">
    <source>
        <dbReference type="ARBA" id="ARBA00001942"/>
    </source>
</evidence>
<dbReference type="CDD" id="cd02755">
    <property type="entry name" value="MopB_Thiosulfate-R-like"/>
    <property type="match status" value="1"/>
</dbReference>
<dbReference type="InterPro" id="IPR009010">
    <property type="entry name" value="Asp_de-COase-like_dom_sf"/>
</dbReference>
<dbReference type="Proteomes" id="UP000017548">
    <property type="component" value="Unassembled WGS sequence"/>
</dbReference>
<dbReference type="Gene3D" id="3.40.228.10">
    <property type="entry name" value="Dimethylsulfoxide Reductase, domain 2"/>
    <property type="match status" value="1"/>
</dbReference>
<dbReference type="InterPro" id="IPR050612">
    <property type="entry name" value="Prok_Mopterin_Oxidored"/>
</dbReference>
<dbReference type="Gene3D" id="2.20.25.90">
    <property type="entry name" value="ADC-like domains"/>
    <property type="match status" value="1"/>
</dbReference>
<keyword evidence="12" id="KW-1185">Reference proteome</keyword>
<keyword evidence="4" id="KW-0500">Molybdenum</keyword>
<dbReference type="InterPro" id="IPR019546">
    <property type="entry name" value="TAT_signal_bac_arc"/>
</dbReference>
<dbReference type="InterPro" id="IPR006311">
    <property type="entry name" value="TAT_signal"/>
</dbReference>
<dbReference type="SMART" id="SM00926">
    <property type="entry name" value="Molybdop_Fe4S4"/>
    <property type="match status" value="1"/>
</dbReference>
<evidence type="ECO:0000256" key="5">
    <source>
        <dbReference type="ARBA" id="ARBA00022723"/>
    </source>
</evidence>
<evidence type="ECO:0000256" key="4">
    <source>
        <dbReference type="ARBA" id="ARBA00022505"/>
    </source>
</evidence>
<evidence type="ECO:0000256" key="6">
    <source>
        <dbReference type="ARBA" id="ARBA00022729"/>
    </source>
</evidence>
<keyword evidence="9" id="KW-0411">Iron-sulfur</keyword>
<dbReference type="EMBL" id="AXZL01000070">
    <property type="protein sequence ID" value="ESE40641.1"/>
    <property type="molecule type" value="Genomic_DNA"/>
</dbReference>
<dbReference type="InterPro" id="IPR006657">
    <property type="entry name" value="MoPterin_dinucl-bd_dom"/>
</dbReference>
<evidence type="ECO:0000256" key="9">
    <source>
        <dbReference type="ARBA" id="ARBA00023014"/>
    </source>
</evidence>
<dbReference type="Gene3D" id="2.40.40.20">
    <property type="match status" value="1"/>
</dbReference>
<comment type="cofactor">
    <cofactor evidence="1">
        <name>Mo-bis(molybdopterin guanine dinucleotide)</name>
        <dbReference type="ChEBI" id="CHEBI:60539"/>
    </cofactor>
</comment>
<gene>
    <name evidence="11" type="primary">psrA</name>
    <name evidence="11" type="ORF">SHD_2801</name>
</gene>
<dbReference type="Gene3D" id="3.40.50.740">
    <property type="match status" value="1"/>
</dbReference>
<comment type="similarity">
    <text evidence="2">Belongs to the prokaryotic molybdopterin-containing oxidoreductase family.</text>
</comment>
<evidence type="ECO:0000256" key="3">
    <source>
        <dbReference type="ARBA" id="ARBA00022485"/>
    </source>
</evidence>
<dbReference type="PROSITE" id="PS51318">
    <property type="entry name" value="TAT"/>
    <property type="match status" value="1"/>
</dbReference>